<dbReference type="PROSITE" id="PS01081">
    <property type="entry name" value="HTH_TETR_1"/>
    <property type="match status" value="1"/>
</dbReference>
<name>A0AAE3GAA5_9PSEU</name>
<evidence type="ECO:0000313" key="5">
    <source>
        <dbReference type="EMBL" id="MCP2164133.1"/>
    </source>
</evidence>
<keyword evidence="1 2" id="KW-0238">DNA-binding</keyword>
<dbReference type="GO" id="GO:0000976">
    <property type="term" value="F:transcription cis-regulatory region binding"/>
    <property type="evidence" value="ECO:0007669"/>
    <property type="project" value="TreeGrafter"/>
</dbReference>
<dbReference type="Pfam" id="PF00440">
    <property type="entry name" value="TetR_N"/>
    <property type="match status" value="1"/>
</dbReference>
<feature type="region of interest" description="Disordered" evidence="3">
    <location>
        <begin position="1"/>
        <end position="35"/>
    </location>
</feature>
<dbReference type="SUPFAM" id="SSF48498">
    <property type="entry name" value="Tetracyclin repressor-like, C-terminal domain"/>
    <property type="match status" value="1"/>
</dbReference>
<dbReference type="Proteomes" id="UP001206128">
    <property type="component" value="Unassembled WGS sequence"/>
</dbReference>
<dbReference type="SUPFAM" id="SSF46689">
    <property type="entry name" value="Homeodomain-like"/>
    <property type="match status" value="1"/>
</dbReference>
<dbReference type="InterPro" id="IPR001647">
    <property type="entry name" value="HTH_TetR"/>
</dbReference>
<dbReference type="AlphaFoldDB" id="A0AAE3GAA5"/>
<dbReference type="EMBL" id="JAMTCK010000002">
    <property type="protein sequence ID" value="MCP2164133.1"/>
    <property type="molecule type" value="Genomic_DNA"/>
</dbReference>
<evidence type="ECO:0000313" key="6">
    <source>
        <dbReference type="Proteomes" id="UP001206128"/>
    </source>
</evidence>
<dbReference type="Gene3D" id="1.10.10.60">
    <property type="entry name" value="Homeodomain-like"/>
    <property type="match status" value="1"/>
</dbReference>
<dbReference type="InterPro" id="IPR009057">
    <property type="entry name" value="Homeodomain-like_sf"/>
</dbReference>
<evidence type="ECO:0000256" key="1">
    <source>
        <dbReference type="ARBA" id="ARBA00023125"/>
    </source>
</evidence>
<comment type="caution">
    <text evidence="5">The sequence shown here is derived from an EMBL/GenBank/DDBJ whole genome shotgun (WGS) entry which is preliminary data.</text>
</comment>
<dbReference type="PROSITE" id="PS50977">
    <property type="entry name" value="HTH_TETR_2"/>
    <property type="match status" value="1"/>
</dbReference>
<dbReference type="GO" id="GO:0003700">
    <property type="term" value="F:DNA-binding transcription factor activity"/>
    <property type="evidence" value="ECO:0007669"/>
    <property type="project" value="TreeGrafter"/>
</dbReference>
<evidence type="ECO:0000256" key="2">
    <source>
        <dbReference type="PROSITE-ProRule" id="PRU00335"/>
    </source>
</evidence>
<dbReference type="InterPro" id="IPR036271">
    <property type="entry name" value="Tet_transcr_reg_TetR-rel_C_sf"/>
</dbReference>
<dbReference type="InterPro" id="IPR050109">
    <property type="entry name" value="HTH-type_TetR-like_transc_reg"/>
</dbReference>
<reference evidence="5" key="1">
    <citation type="submission" date="2022-06" db="EMBL/GenBank/DDBJ databases">
        <title>Genomic Encyclopedia of Archaeal and Bacterial Type Strains, Phase II (KMG-II): from individual species to whole genera.</title>
        <authorList>
            <person name="Goeker M."/>
        </authorList>
    </citation>
    <scope>NUCLEOTIDE SEQUENCE</scope>
    <source>
        <strain evidence="5">DSM 43935</strain>
    </source>
</reference>
<organism evidence="5 6">
    <name type="scientific">Goodfellowiella coeruleoviolacea</name>
    <dbReference type="NCBI Taxonomy" id="334858"/>
    <lineage>
        <taxon>Bacteria</taxon>
        <taxon>Bacillati</taxon>
        <taxon>Actinomycetota</taxon>
        <taxon>Actinomycetes</taxon>
        <taxon>Pseudonocardiales</taxon>
        <taxon>Pseudonocardiaceae</taxon>
        <taxon>Goodfellowiella</taxon>
    </lineage>
</organism>
<dbReference type="PANTHER" id="PTHR30055:SF235">
    <property type="entry name" value="TRANSCRIPTIONAL REGULATORY PROTEIN"/>
    <property type="match status" value="1"/>
</dbReference>
<accession>A0AAE3GAA5</accession>
<evidence type="ECO:0000259" key="4">
    <source>
        <dbReference type="PROSITE" id="PS50977"/>
    </source>
</evidence>
<protein>
    <submittedName>
        <fullName evidence="5">Transcriptional regulator, TetR family</fullName>
    </submittedName>
</protein>
<dbReference type="PRINTS" id="PR00455">
    <property type="entry name" value="HTHTETR"/>
</dbReference>
<evidence type="ECO:0000256" key="3">
    <source>
        <dbReference type="SAM" id="MobiDB-lite"/>
    </source>
</evidence>
<dbReference type="Gene3D" id="1.10.357.10">
    <property type="entry name" value="Tetracycline Repressor, domain 2"/>
    <property type="match status" value="1"/>
</dbReference>
<keyword evidence="6" id="KW-1185">Reference proteome</keyword>
<dbReference type="InterPro" id="IPR041678">
    <property type="entry name" value="TetR_C_16"/>
</dbReference>
<dbReference type="PANTHER" id="PTHR30055">
    <property type="entry name" value="HTH-TYPE TRANSCRIPTIONAL REGULATOR RUTR"/>
    <property type="match status" value="1"/>
</dbReference>
<gene>
    <name evidence="5" type="ORF">LX83_000973</name>
</gene>
<dbReference type="InterPro" id="IPR023772">
    <property type="entry name" value="DNA-bd_HTH_TetR-type_CS"/>
</dbReference>
<proteinExistence type="predicted"/>
<dbReference type="Pfam" id="PF17920">
    <property type="entry name" value="TetR_C_16"/>
    <property type="match status" value="1"/>
</dbReference>
<feature type="DNA-binding region" description="H-T-H motif" evidence="2">
    <location>
        <begin position="61"/>
        <end position="80"/>
    </location>
</feature>
<sequence>MNPLDRSKPTTGCPAHDAAPTPAEPAVTSAPRRKRDAAATRSALLAAATLRFAQDGYDHTSVRDIAADVGVNQALVYRYFGSKDALFEEVAAHSAGIASFLSAPLDAVADRMLRHLFQNERRPDGSALLAMLQSASHDETRQRLRELIRQDFTDTFATRLAGPEPELRAELLAAWLIGIGFLRSVVGTPALCSATAEQADRCVRRVTAALLYDHD</sequence>
<feature type="domain" description="HTH tetR-type" evidence="4">
    <location>
        <begin position="38"/>
        <end position="98"/>
    </location>
</feature>